<feature type="non-terminal residue" evidence="1">
    <location>
        <position position="71"/>
    </location>
</feature>
<organism evidence="1">
    <name type="scientific">Arion vulgaris</name>
    <dbReference type="NCBI Taxonomy" id="1028688"/>
    <lineage>
        <taxon>Eukaryota</taxon>
        <taxon>Metazoa</taxon>
        <taxon>Spiralia</taxon>
        <taxon>Lophotrochozoa</taxon>
        <taxon>Mollusca</taxon>
        <taxon>Gastropoda</taxon>
        <taxon>Heterobranchia</taxon>
        <taxon>Euthyneura</taxon>
        <taxon>Panpulmonata</taxon>
        <taxon>Eupulmonata</taxon>
        <taxon>Stylommatophora</taxon>
        <taxon>Helicina</taxon>
        <taxon>Arionoidea</taxon>
        <taxon>Arionidae</taxon>
        <taxon>Arion</taxon>
    </lineage>
</organism>
<accession>A0A0B6ZFN3</accession>
<dbReference type="EMBL" id="HACG01019786">
    <property type="protein sequence ID" value="CEK66651.1"/>
    <property type="molecule type" value="Transcribed_RNA"/>
</dbReference>
<evidence type="ECO:0000313" key="1">
    <source>
        <dbReference type="EMBL" id="CEK66651.1"/>
    </source>
</evidence>
<dbReference type="AlphaFoldDB" id="A0A0B6ZFN3"/>
<sequence length="71" mass="7922">MSVVVNIIKLAVSTSQCFSGTEFRLSHLRSVAGFSKNLLPLSFWNLNQGQLTYKASDLTNTLSLLFKKLML</sequence>
<reference evidence="1" key="1">
    <citation type="submission" date="2014-12" db="EMBL/GenBank/DDBJ databases">
        <title>Insight into the proteome of Arion vulgaris.</title>
        <authorList>
            <person name="Aradska J."/>
            <person name="Bulat T."/>
            <person name="Smidak R."/>
            <person name="Sarate P."/>
            <person name="Gangsoo J."/>
            <person name="Sialana F."/>
            <person name="Bilban M."/>
            <person name="Lubec G."/>
        </authorList>
    </citation>
    <scope>NUCLEOTIDE SEQUENCE</scope>
    <source>
        <tissue evidence="1">Skin</tissue>
    </source>
</reference>
<proteinExistence type="predicted"/>
<protein>
    <submittedName>
        <fullName evidence="1">Uncharacterized protein</fullName>
    </submittedName>
</protein>
<name>A0A0B6ZFN3_9EUPU</name>
<gene>
    <name evidence="1" type="primary">ORF59647</name>
</gene>